<accession>A0AAD7LCJ9</accession>
<protein>
    <submittedName>
        <fullName evidence="2">Uncharacterized protein</fullName>
    </submittedName>
</protein>
<sequence>MADFLQELLRLLEEGDDTAPPPTPPPPPRRSSRNPNRNSVPTPHPHNDPYYADALVPARHSQPQNNPAGFSFHNSGTQNLKGLINNTGYTSGNGNGSIVFGNSTFDGSRKT</sequence>
<dbReference type="Proteomes" id="UP001163823">
    <property type="component" value="Chromosome 9"/>
</dbReference>
<feature type="region of interest" description="Disordered" evidence="1">
    <location>
        <begin position="1"/>
        <end position="52"/>
    </location>
</feature>
<evidence type="ECO:0000256" key="1">
    <source>
        <dbReference type="SAM" id="MobiDB-lite"/>
    </source>
</evidence>
<dbReference type="EMBL" id="JARAOO010000009">
    <property type="protein sequence ID" value="KAJ7955217.1"/>
    <property type="molecule type" value="Genomic_DNA"/>
</dbReference>
<feature type="compositionally biased region" description="Polar residues" evidence="1">
    <location>
        <begin position="61"/>
        <end position="76"/>
    </location>
</feature>
<proteinExistence type="predicted"/>
<comment type="caution">
    <text evidence="2">The sequence shown here is derived from an EMBL/GenBank/DDBJ whole genome shotgun (WGS) entry which is preliminary data.</text>
</comment>
<dbReference type="AlphaFoldDB" id="A0AAD7LCJ9"/>
<dbReference type="KEGG" id="qsa:O6P43_021846"/>
<name>A0AAD7LCJ9_QUISA</name>
<keyword evidence="3" id="KW-1185">Reference proteome</keyword>
<gene>
    <name evidence="2" type="ORF">O6P43_021846</name>
</gene>
<reference evidence="2" key="1">
    <citation type="journal article" date="2023" name="Science">
        <title>Elucidation of the pathway for biosynthesis of saponin adjuvants from the soapbark tree.</title>
        <authorList>
            <person name="Reed J."/>
            <person name="Orme A."/>
            <person name="El-Demerdash A."/>
            <person name="Owen C."/>
            <person name="Martin L.B.B."/>
            <person name="Misra R.C."/>
            <person name="Kikuchi S."/>
            <person name="Rejzek M."/>
            <person name="Martin A.C."/>
            <person name="Harkess A."/>
            <person name="Leebens-Mack J."/>
            <person name="Louveau T."/>
            <person name="Stephenson M.J."/>
            <person name="Osbourn A."/>
        </authorList>
    </citation>
    <scope>NUCLEOTIDE SEQUENCE</scope>
    <source>
        <strain evidence="2">S10</strain>
    </source>
</reference>
<feature type="region of interest" description="Disordered" evidence="1">
    <location>
        <begin position="57"/>
        <end position="76"/>
    </location>
</feature>
<feature type="region of interest" description="Disordered" evidence="1">
    <location>
        <begin position="89"/>
        <end position="111"/>
    </location>
</feature>
<organism evidence="2 3">
    <name type="scientific">Quillaja saponaria</name>
    <name type="common">Soap bark tree</name>
    <dbReference type="NCBI Taxonomy" id="32244"/>
    <lineage>
        <taxon>Eukaryota</taxon>
        <taxon>Viridiplantae</taxon>
        <taxon>Streptophyta</taxon>
        <taxon>Embryophyta</taxon>
        <taxon>Tracheophyta</taxon>
        <taxon>Spermatophyta</taxon>
        <taxon>Magnoliopsida</taxon>
        <taxon>eudicotyledons</taxon>
        <taxon>Gunneridae</taxon>
        <taxon>Pentapetalae</taxon>
        <taxon>rosids</taxon>
        <taxon>fabids</taxon>
        <taxon>Fabales</taxon>
        <taxon>Quillajaceae</taxon>
        <taxon>Quillaja</taxon>
    </lineage>
</organism>
<evidence type="ECO:0000313" key="3">
    <source>
        <dbReference type="Proteomes" id="UP001163823"/>
    </source>
</evidence>
<feature type="compositionally biased region" description="Pro residues" evidence="1">
    <location>
        <begin position="19"/>
        <end position="29"/>
    </location>
</feature>
<feature type="compositionally biased region" description="Polar residues" evidence="1">
    <location>
        <begin position="100"/>
        <end position="111"/>
    </location>
</feature>
<evidence type="ECO:0000313" key="2">
    <source>
        <dbReference type="EMBL" id="KAJ7955217.1"/>
    </source>
</evidence>